<evidence type="ECO:0000256" key="1">
    <source>
        <dbReference type="ARBA" id="ARBA00022741"/>
    </source>
</evidence>
<name>A0ABM8P3L0_9BURK</name>
<dbReference type="CDD" id="cd00009">
    <property type="entry name" value="AAA"/>
    <property type="match status" value="1"/>
</dbReference>
<evidence type="ECO:0000313" key="4">
    <source>
        <dbReference type="EMBL" id="CAD6555540.1"/>
    </source>
</evidence>
<dbReference type="InterPro" id="IPR025662">
    <property type="entry name" value="Sigma_54_int_dom_ATP-bd_1"/>
</dbReference>
<evidence type="ECO:0000313" key="5">
    <source>
        <dbReference type="Proteomes" id="UP000656319"/>
    </source>
</evidence>
<dbReference type="InterPro" id="IPR025943">
    <property type="entry name" value="Sigma_54_int_dom_ATP-bd_2"/>
</dbReference>
<keyword evidence="5" id="KW-1185">Reference proteome</keyword>
<organism evidence="4 5">
    <name type="scientific">Paraburkholderia hiiakae</name>
    <dbReference type="NCBI Taxonomy" id="1081782"/>
    <lineage>
        <taxon>Bacteria</taxon>
        <taxon>Pseudomonadati</taxon>
        <taxon>Pseudomonadota</taxon>
        <taxon>Betaproteobacteria</taxon>
        <taxon>Burkholderiales</taxon>
        <taxon>Burkholderiaceae</taxon>
        <taxon>Paraburkholderia</taxon>
    </lineage>
</organism>
<dbReference type="InterPro" id="IPR027417">
    <property type="entry name" value="P-loop_NTPase"/>
</dbReference>
<dbReference type="SUPFAM" id="SSF52540">
    <property type="entry name" value="P-loop containing nucleoside triphosphate hydrolases"/>
    <property type="match status" value="1"/>
</dbReference>
<dbReference type="Gene3D" id="1.10.8.60">
    <property type="match status" value="1"/>
</dbReference>
<dbReference type="SMART" id="SM00382">
    <property type="entry name" value="AAA"/>
    <property type="match status" value="1"/>
</dbReference>
<keyword evidence="1" id="KW-0547">Nucleotide-binding</keyword>
<dbReference type="Pfam" id="PF00158">
    <property type="entry name" value="Sigma54_activat"/>
    <property type="match status" value="1"/>
</dbReference>
<dbReference type="PANTHER" id="PTHR32071">
    <property type="entry name" value="TRANSCRIPTIONAL REGULATORY PROTEIN"/>
    <property type="match status" value="1"/>
</dbReference>
<feature type="domain" description="Sigma-54 factor interaction" evidence="3">
    <location>
        <begin position="134"/>
        <end position="363"/>
    </location>
</feature>
<dbReference type="InterPro" id="IPR003593">
    <property type="entry name" value="AAA+_ATPase"/>
</dbReference>
<dbReference type="Pfam" id="PF25601">
    <property type="entry name" value="AAA_lid_14"/>
    <property type="match status" value="1"/>
</dbReference>
<dbReference type="InterPro" id="IPR002078">
    <property type="entry name" value="Sigma_54_int"/>
</dbReference>
<dbReference type="InterPro" id="IPR058031">
    <property type="entry name" value="AAA_lid_NorR"/>
</dbReference>
<protein>
    <submittedName>
        <fullName evidence="4">Anaerobic nitric oxide reductase transcription regulator NorR</fullName>
    </submittedName>
</protein>
<proteinExistence type="predicted"/>
<dbReference type="PROSITE" id="PS50045">
    <property type="entry name" value="SIGMA54_INTERACT_4"/>
    <property type="match status" value="1"/>
</dbReference>
<gene>
    <name evidence="4" type="primary">norR_7</name>
    <name evidence="4" type="ORF">LMG27952_05834</name>
</gene>
<accession>A0ABM8P3L0</accession>
<evidence type="ECO:0000256" key="2">
    <source>
        <dbReference type="ARBA" id="ARBA00022840"/>
    </source>
</evidence>
<keyword evidence="2" id="KW-0067">ATP-binding</keyword>
<dbReference type="RefSeq" id="WP_201699366.1">
    <property type="nucleotide sequence ID" value="NZ_CAJHCQ010000019.1"/>
</dbReference>
<comment type="caution">
    <text evidence="4">The sequence shown here is derived from an EMBL/GenBank/DDBJ whole genome shotgun (WGS) entry which is preliminary data.</text>
</comment>
<sequence length="464" mass="50929">MEKLLARLCFVPAHGATLQTTLIQSLADAGIVAITHQMADACAAPLLIVCDTVTAQVYDTVAEAAARTDSRIVVILLNAPDLAPEVPWRLVRAGADDVLAADHAAWLAARLHAQILRWNAVDELVASGPVVAYAPGTSPAWRKTLRRTVEVARFSAGCVLLGGESGTGKQVLAELIHALDSRERKANLVTVDCTTLLPELAGSELFGHEKGAFTGAIASRDGAFALADGGTLFLDEIGELPVTLQAHLLRVLQEKEFKRVGGNAFSSTEFRLISATNRDLADEVRKGRFRLDLFHRIVSFNVRLPPLRERQDDVLLLFNRFLRELMPDEPSPEVDRTVSLYLRQRAWPGNVRELKQLATQMATHHVGVGPLTIGDIPEDERCSFDMRRLDWRDEKFEQAIMRAVELGAGLKSIGQEAETTAIRLALGLANGNLHRAAQNLRVTDRALQMRRAGERQLPDSRHLA</sequence>
<dbReference type="Gene3D" id="3.40.50.300">
    <property type="entry name" value="P-loop containing nucleotide triphosphate hydrolases"/>
    <property type="match status" value="1"/>
</dbReference>
<dbReference type="PROSITE" id="PS00675">
    <property type="entry name" value="SIGMA54_INTERACT_1"/>
    <property type="match status" value="1"/>
</dbReference>
<dbReference type="PROSITE" id="PS00676">
    <property type="entry name" value="SIGMA54_INTERACT_2"/>
    <property type="match status" value="1"/>
</dbReference>
<reference evidence="4 5" key="1">
    <citation type="submission" date="2020-10" db="EMBL/GenBank/DDBJ databases">
        <authorList>
            <person name="Peeters C."/>
        </authorList>
    </citation>
    <scope>NUCLEOTIDE SEQUENCE [LARGE SCALE GENOMIC DNA]</scope>
    <source>
        <strain evidence="4 5">LMG 27952</strain>
    </source>
</reference>
<dbReference type="Proteomes" id="UP000656319">
    <property type="component" value="Unassembled WGS sequence"/>
</dbReference>
<evidence type="ECO:0000259" key="3">
    <source>
        <dbReference type="PROSITE" id="PS50045"/>
    </source>
</evidence>
<dbReference type="EMBL" id="CAJHCQ010000019">
    <property type="protein sequence ID" value="CAD6555540.1"/>
    <property type="molecule type" value="Genomic_DNA"/>
</dbReference>